<dbReference type="EMBL" id="BMED01000001">
    <property type="protein sequence ID" value="GGC66814.1"/>
    <property type="molecule type" value="Genomic_DNA"/>
</dbReference>
<keyword evidence="1" id="KW-0472">Membrane</keyword>
<reference evidence="2" key="2">
    <citation type="submission" date="2020-09" db="EMBL/GenBank/DDBJ databases">
        <authorList>
            <person name="Sun Q."/>
            <person name="Zhou Y."/>
        </authorList>
    </citation>
    <scope>NUCLEOTIDE SEQUENCE</scope>
    <source>
        <strain evidence="2">CGMCC 1.10998</strain>
    </source>
</reference>
<proteinExistence type="predicted"/>
<dbReference type="AlphaFoldDB" id="A0A916UBD4"/>
<keyword evidence="1" id="KW-0812">Transmembrane</keyword>
<evidence type="ECO:0000313" key="2">
    <source>
        <dbReference type="EMBL" id="GGC66814.1"/>
    </source>
</evidence>
<protein>
    <submittedName>
        <fullName evidence="2">Uncharacterized protein</fullName>
    </submittedName>
</protein>
<organism evidence="2 3">
    <name type="scientific">Undibacterium terreum</name>
    <dbReference type="NCBI Taxonomy" id="1224302"/>
    <lineage>
        <taxon>Bacteria</taxon>
        <taxon>Pseudomonadati</taxon>
        <taxon>Pseudomonadota</taxon>
        <taxon>Betaproteobacteria</taxon>
        <taxon>Burkholderiales</taxon>
        <taxon>Oxalobacteraceae</taxon>
        <taxon>Undibacterium</taxon>
    </lineage>
</organism>
<comment type="caution">
    <text evidence="2">The sequence shown here is derived from an EMBL/GenBank/DDBJ whole genome shotgun (WGS) entry which is preliminary data.</text>
</comment>
<feature type="transmembrane region" description="Helical" evidence="1">
    <location>
        <begin position="84"/>
        <end position="105"/>
    </location>
</feature>
<evidence type="ECO:0000313" key="3">
    <source>
        <dbReference type="Proteomes" id="UP000637423"/>
    </source>
</evidence>
<keyword evidence="1" id="KW-1133">Transmembrane helix</keyword>
<name>A0A916UBD4_9BURK</name>
<dbReference type="Proteomes" id="UP000637423">
    <property type="component" value="Unassembled WGS sequence"/>
</dbReference>
<sequence>MQRLYTMFPSGSPGAGLILLRIAVAIHLIGGTKECDITLMSFWMAAFFCSLAALLVLGILTPLIAGLSAMDEFICLLTGGWSLFPLTAIAVICAVALMLLGPGAYSVDARLFGRRIVVLPPARDVDHS</sequence>
<feature type="transmembrane region" description="Helical" evidence="1">
    <location>
        <begin position="42"/>
        <end position="64"/>
    </location>
</feature>
<reference evidence="2" key="1">
    <citation type="journal article" date="2014" name="Int. J. Syst. Evol. Microbiol.">
        <title>Complete genome sequence of Corynebacterium casei LMG S-19264T (=DSM 44701T), isolated from a smear-ripened cheese.</title>
        <authorList>
            <consortium name="US DOE Joint Genome Institute (JGI-PGF)"/>
            <person name="Walter F."/>
            <person name="Albersmeier A."/>
            <person name="Kalinowski J."/>
            <person name="Ruckert C."/>
        </authorList>
    </citation>
    <scope>NUCLEOTIDE SEQUENCE</scope>
    <source>
        <strain evidence="2">CGMCC 1.10998</strain>
    </source>
</reference>
<feature type="transmembrane region" description="Helical" evidence="1">
    <location>
        <begin position="12"/>
        <end position="30"/>
    </location>
</feature>
<gene>
    <name evidence="2" type="ORF">GCM10011396_12310</name>
</gene>
<dbReference type="RefSeq" id="WP_188565050.1">
    <property type="nucleotide sequence ID" value="NZ_BMED01000001.1"/>
</dbReference>
<evidence type="ECO:0000256" key="1">
    <source>
        <dbReference type="SAM" id="Phobius"/>
    </source>
</evidence>
<keyword evidence="3" id="KW-1185">Reference proteome</keyword>
<accession>A0A916UBD4</accession>